<dbReference type="EMBL" id="GBXM01095670">
    <property type="protein sequence ID" value="JAH12907.1"/>
    <property type="molecule type" value="Transcribed_RNA"/>
</dbReference>
<name>A0A0E9Q8R0_ANGAN</name>
<reference evidence="1" key="1">
    <citation type="submission" date="2014-11" db="EMBL/GenBank/DDBJ databases">
        <authorList>
            <person name="Amaro Gonzalez C."/>
        </authorList>
    </citation>
    <scope>NUCLEOTIDE SEQUENCE</scope>
</reference>
<dbReference type="AlphaFoldDB" id="A0A0E9Q8R0"/>
<organism evidence="1">
    <name type="scientific">Anguilla anguilla</name>
    <name type="common">European freshwater eel</name>
    <name type="synonym">Muraena anguilla</name>
    <dbReference type="NCBI Taxonomy" id="7936"/>
    <lineage>
        <taxon>Eukaryota</taxon>
        <taxon>Metazoa</taxon>
        <taxon>Chordata</taxon>
        <taxon>Craniata</taxon>
        <taxon>Vertebrata</taxon>
        <taxon>Euteleostomi</taxon>
        <taxon>Actinopterygii</taxon>
        <taxon>Neopterygii</taxon>
        <taxon>Teleostei</taxon>
        <taxon>Anguilliformes</taxon>
        <taxon>Anguillidae</taxon>
        <taxon>Anguilla</taxon>
    </lineage>
</organism>
<accession>A0A0E9Q8R0</accession>
<evidence type="ECO:0000313" key="1">
    <source>
        <dbReference type="EMBL" id="JAH12907.1"/>
    </source>
</evidence>
<sequence length="38" mass="4363">MACNLYLVTSATFHYLCHDSGRIDYQRIVSLAFPTRAK</sequence>
<reference evidence="1" key="2">
    <citation type="journal article" date="2015" name="Fish Shellfish Immunol.">
        <title>Early steps in the European eel (Anguilla anguilla)-Vibrio vulnificus interaction in the gills: Role of the RtxA13 toxin.</title>
        <authorList>
            <person name="Callol A."/>
            <person name="Pajuelo D."/>
            <person name="Ebbesson L."/>
            <person name="Teles M."/>
            <person name="MacKenzie S."/>
            <person name="Amaro C."/>
        </authorList>
    </citation>
    <scope>NUCLEOTIDE SEQUENCE</scope>
</reference>
<protein>
    <submittedName>
        <fullName evidence="1">Uncharacterized protein</fullName>
    </submittedName>
</protein>
<proteinExistence type="predicted"/>